<dbReference type="EMBL" id="CAJFCV020000005">
    <property type="protein sequence ID" value="CAG9125302.1"/>
    <property type="molecule type" value="Genomic_DNA"/>
</dbReference>
<name>A0A1I7RN01_BURXY</name>
<evidence type="ECO:0000313" key="5">
    <source>
        <dbReference type="WBParaSite" id="BXY_0208700.1"/>
    </source>
</evidence>
<dbReference type="EMBL" id="CAJFDI010000005">
    <property type="protein sequence ID" value="CAD5232616.1"/>
    <property type="molecule type" value="Genomic_DNA"/>
</dbReference>
<gene>
    <name evidence="1" type="ORF">BXYJ_LOCUS12707</name>
</gene>
<dbReference type="WBParaSite" id="BXY_0208700.1">
    <property type="protein sequence ID" value="BXY_0208700.1"/>
    <property type="gene ID" value="BXY_0208700"/>
</dbReference>
<reference evidence="5" key="1">
    <citation type="submission" date="2016-11" db="UniProtKB">
        <authorList>
            <consortium name="WormBaseParasite"/>
        </authorList>
    </citation>
    <scope>IDENTIFICATION</scope>
</reference>
<keyword evidence="4" id="KW-1185">Reference proteome</keyword>
<evidence type="ECO:0000313" key="4">
    <source>
        <dbReference type="Proteomes" id="UP000659654"/>
    </source>
</evidence>
<sequence length="76" mass="8365">MFSIGFKSKERIGSFGIAIPCCLKNSFVDQLSLIANTLPDACLRLPSTQGYSFELMWPATEALRFLEGAPNHQLAT</sequence>
<dbReference type="Proteomes" id="UP000659654">
    <property type="component" value="Unassembled WGS sequence"/>
</dbReference>
<evidence type="ECO:0000313" key="3">
    <source>
        <dbReference type="Proteomes" id="UP000095284"/>
    </source>
</evidence>
<reference evidence="2" key="2">
    <citation type="submission" date="2020-08" db="EMBL/GenBank/DDBJ databases">
        <authorList>
            <person name="Kikuchi T."/>
        </authorList>
    </citation>
    <scope>NUCLEOTIDE SEQUENCE</scope>
    <source>
        <strain evidence="1">Ka4C1</strain>
    </source>
</reference>
<organism evidence="3 5">
    <name type="scientific">Bursaphelenchus xylophilus</name>
    <name type="common">Pinewood nematode worm</name>
    <name type="synonym">Aphelenchoides xylophilus</name>
    <dbReference type="NCBI Taxonomy" id="6326"/>
    <lineage>
        <taxon>Eukaryota</taxon>
        <taxon>Metazoa</taxon>
        <taxon>Ecdysozoa</taxon>
        <taxon>Nematoda</taxon>
        <taxon>Chromadorea</taxon>
        <taxon>Rhabditida</taxon>
        <taxon>Tylenchina</taxon>
        <taxon>Tylenchomorpha</taxon>
        <taxon>Aphelenchoidea</taxon>
        <taxon>Aphelenchoididae</taxon>
        <taxon>Bursaphelenchus</taxon>
    </lineage>
</organism>
<dbReference type="Proteomes" id="UP000582659">
    <property type="component" value="Unassembled WGS sequence"/>
</dbReference>
<proteinExistence type="predicted"/>
<protein>
    <submittedName>
        <fullName evidence="1">(pine wood nematode) hypothetical protein</fullName>
    </submittedName>
</protein>
<evidence type="ECO:0000313" key="2">
    <source>
        <dbReference type="EMBL" id="CAG9125302.1"/>
    </source>
</evidence>
<evidence type="ECO:0000313" key="1">
    <source>
        <dbReference type="EMBL" id="CAD5232616.1"/>
    </source>
</evidence>
<dbReference type="AlphaFoldDB" id="A0A1I7RN01"/>
<accession>A0A1I7RN01</accession>
<dbReference type="Proteomes" id="UP000095284">
    <property type="component" value="Unplaced"/>
</dbReference>